<dbReference type="EMBL" id="CP060696">
    <property type="protein sequence ID" value="QNO19456.1"/>
    <property type="molecule type" value="Genomic_DNA"/>
</dbReference>
<feature type="transmembrane region" description="Helical" evidence="1">
    <location>
        <begin position="25"/>
        <end position="51"/>
    </location>
</feature>
<accession>A0A7G9WL94</accession>
<dbReference type="KEGG" id="caml:H6X83_07435"/>
<name>A0A7G9WL94_9FIRM</name>
<dbReference type="Gene3D" id="3.90.1010.20">
    <property type="match status" value="1"/>
</dbReference>
<gene>
    <name evidence="3" type="ORF">H6X83_07435</name>
</gene>
<keyword evidence="1" id="KW-1133">Transmembrane helix</keyword>
<dbReference type="GO" id="GO:0010181">
    <property type="term" value="F:FMN binding"/>
    <property type="evidence" value="ECO:0007669"/>
    <property type="project" value="InterPro"/>
</dbReference>
<protein>
    <submittedName>
        <fullName evidence="3">FMN-binding protein</fullName>
    </submittedName>
</protein>
<dbReference type="GO" id="GO:0016020">
    <property type="term" value="C:membrane"/>
    <property type="evidence" value="ECO:0007669"/>
    <property type="project" value="InterPro"/>
</dbReference>
<dbReference type="SMART" id="SM00900">
    <property type="entry name" value="FMN_bind"/>
    <property type="match status" value="1"/>
</dbReference>
<sequence>MLGGAAAILLSHIFTKRLGKNWLKIHRIASAVVLLCLIGHVAFGITSFTAYQKSIQSLSTFQELNPVGLADGAYIGEYDAGYIYAKVQVTVKSEKIDQIDLLEHRNEHGKPAEKIISSITEKQSLQVDAVSGATNSSKVIKAAVQNALLHQ</sequence>
<keyword evidence="4" id="KW-1185">Reference proteome</keyword>
<evidence type="ECO:0000313" key="3">
    <source>
        <dbReference type="EMBL" id="QNO19456.1"/>
    </source>
</evidence>
<evidence type="ECO:0000313" key="4">
    <source>
        <dbReference type="Proteomes" id="UP000516046"/>
    </source>
</evidence>
<proteinExistence type="predicted"/>
<evidence type="ECO:0000259" key="2">
    <source>
        <dbReference type="SMART" id="SM00900"/>
    </source>
</evidence>
<organism evidence="3 4">
    <name type="scientific">Caproicibacterium amylolyticum</name>
    <dbReference type="NCBI Taxonomy" id="2766537"/>
    <lineage>
        <taxon>Bacteria</taxon>
        <taxon>Bacillati</taxon>
        <taxon>Bacillota</taxon>
        <taxon>Clostridia</taxon>
        <taxon>Eubacteriales</taxon>
        <taxon>Oscillospiraceae</taxon>
        <taxon>Caproicibacterium</taxon>
    </lineage>
</organism>
<reference evidence="3 4" key="1">
    <citation type="submission" date="2020-08" db="EMBL/GenBank/DDBJ databases">
        <authorList>
            <person name="Ren C."/>
            <person name="Gu Y."/>
            <person name="Xu Y."/>
        </authorList>
    </citation>
    <scope>NUCLEOTIDE SEQUENCE [LARGE SCALE GENOMIC DNA]</scope>
    <source>
        <strain evidence="3 4">LBM18003</strain>
    </source>
</reference>
<keyword evidence="1" id="KW-0812">Transmembrane</keyword>
<dbReference type="InterPro" id="IPR007329">
    <property type="entry name" value="FMN-bd"/>
</dbReference>
<evidence type="ECO:0000256" key="1">
    <source>
        <dbReference type="SAM" id="Phobius"/>
    </source>
</evidence>
<dbReference type="AlphaFoldDB" id="A0A7G9WL94"/>
<feature type="domain" description="FMN-binding" evidence="2">
    <location>
        <begin position="81"/>
        <end position="151"/>
    </location>
</feature>
<dbReference type="Pfam" id="PF04205">
    <property type="entry name" value="FMN_bind"/>
    <property type="match status" value="1"/>
</dbReference>
<keyword evidence="1" id="KW-0472">Membrane</keyword>
<dbReference type="Proteomes" id="UP000516046">
    <property type="component" value="Chromosome"/>
</dbReference>